<evidence type="ECO:0000313" key="2">
    <source>
        <dbReference type="Proteomes" id="UP000192328"/>
    </source>
</evidence>
<dbReference type="EMBL" id="FWXZ01000003">
    <property type="protein sequence ID" value="SMC63738.1"/>
    <property type="molecule type" value="Genomic_DNA"/>
</dbReference>
<comment type="caution">
    <text evidence="1">The sequence shown here is derived from an EMBL/GenBank/DDBJ whole genome shotgun (WGS) entry which is preliminary data.</text>
</comment>
<sequence>MGMRFRRSVKILPGVRINFSKSGMSTTIGPKGASINIGKNGTYLNTGIPGTGLYMREKIGGGKTTTRQASSSGRGKGYDPEFLRRYEQYKPVIIKINGSGKITIEDKNGDVITDEFFLKKMKATSDFKAQKEQLISQWREKGEQEYREAENALAELVNIHHYSFTVKTMEDYEHELAAIPHKEYQKKAFDQKEPSRHEIETSLTTYASLHVTSKAFWRVKKLRAEYVAENLELQYQKQHAEWEKKKQEFEQQQNKEAETQNAIYIREYEKACATMKEKMAGSDEYVKKHLETWLSSSTLPVEVNVDYEYEADTGNMYIDLLLPPESVIPKQAITRLANGGVKEKDKSRTTIQTEYAEMVFGLGICITSGVFDISPAIKRILTSGFATRRDKEGNEVDECLYSIKYERTGFENVPLRQQNPIEFIGRFENRYKATQTWAFKAIKPFDDF</sequence>
<accession>A0AC61PLL3</accession>
<reference evidence="1" key="1">
    <citation type="submission" date="2017-04" db="EMBL/GenBank/DDBJ databases">
        <authorList>
            <person name="Varghese N."/>
            <person name="Submissions S."/>
        </authorList>
    </citation>
    <scope>NUCLEOTIDE SEQUENCE</scope>
    <source>
        <strain evidence="1">WTE2008</strain>
    </source>
</reference>
<organism evidence="1 2">
    <name type="scientific">Aristaeella lactis</name>
    <dbReference type="NCBI Taxonomy" id="3046383"/>
    <lineage>
        <taxon>Bacteria</taxon>
        <taxon>Bacillati</taxon>
        <taxon>Bacillota</taxon>
        <taxon>Clostridia</taxon>
        <taxon>Eubacteriales</taxon>
        <taxon>Aristaeellaceae</taxon>
        <taxon>Aristaeella</taxon>
    </lineage>
</organism>
<proteinExistence type="predicted"/>
<gene>
    <name evidence="1" type="ORF">SAMN06297397_1697</name>
</gene>
<keyword evidence="2" id="KW-1185">Reference proteome</keyword>
<dbReference type="Proteomes" id="UP000192328">
    <property type="component" value="Unassembled WGS sequence"/>
</dbReference>
<name>A0AC61PLL3_9FIRM</name>
<protein>
    <submittedName>
        <fullName evidence="1">Uncharacterized protein</fullName>
    </submittedName>
</protein>
<evidence type="ECO:0000313" key="1">
    <source>
        <dbReference type="EMBL" id="SMC63738.1"/>
    </source>
</evidence>